<dbReference type="CDD" id="cd18186">
    <property type="entry name" value="BTB_POZ_ZBTB_KLHL-like"/>
    <property type="match status" value="1"/>
</dbReference>
<dbReference type="PROSITE" id="PS50097">
    <property type="entry name" value="BTB"/>
    <property type="match status" value="1"/>
</dbReference>
<feature type="compositionally biased region" description="Low complexity" evidence="1">
    <location>
        <begin position="1"/>
        <end position="17"/>
    </location>
</feature>
<evidence type="ECO:0000259" key="2">
    <source>
        <dbReference type="PROSITE" id="PS50097"/>
    </source>
</evidence>
<feature type="region of interest" description="Disordered" evidence="1">
    <location>
        <begin position="1"/>
        <end position="91"/>
    </location>
</feature>
<dbReference type="InterPro" id="IPR000210">
    <property type="entry name" value="BTB/POZ_dom"/>
</dbReference>
<dbReference type="SUPFAM" id="SSF54695">
    <property type="entry name" value="POZ domain"/>
    <property type="match status" value="1"/>
</dbReference>
<keyword evidence="4" id="KW-1185">Reference proteome</keyword>
<reference evidence="3 4" key="1">
    <citation type="submission" date="2019-10" db="EMBL/GenBank/DDBJ databases">
        <authorList>
            <person name="Palmer J.M."/>
        </authorList>
    </citation>
    <scope>NUCLEOTIDE SEQUENCE [LARGE SCALE GENOMIC DNA]</scope>
    <source>
        <strain evidence="3 4">TWF694</strain>
    </source>
</reference>
<organism evidence="3 4">
    <name type="scientific">Orbilia ellipsospora</name>
    <dbReference type="NCBI Taxonomy" id="2528407"/>
    <lineage>
        <taxon>Eukaryota</taxon>
        <taxon>Fungi</taxon>
        <taxon>Dikarya</taxon>
        <taxon>Ascomycota</taxon>
        <taxon>Pezizomycotina</taxon>
        <taxon>Orbiliomycetes</taxon>
        <taxon>Orbiliales</taxon>
        <taxon>Orbiliaceae</taxon>
        <taxon>Orbilia</taxon>
    </lineage>
</organism>
<sequence>MATNPPKTPVAKTTTPAATPPQIHPPKSPPGHPIPDPELRSSLKNREAQESPLFRRSLIGRRPESPSDNGGVPMSMRIPHGFENPSMRKEKGEDGLMQLVYSDFTRSAKKERFGGDEVGDVAVTDDDDSAWIDEDDVRAGPKVILDHTILSSPVIRLILDHTDSTNHTERVTFMVHKALLGISDLLSACLGSDTPEIILNGQLKPYAVSAVVQFLYSGDFTLDDKFNTFEDGESYFQKLANLEYTCCHLGVAAARRLALERIEQAYEEFEFRINAEGMRMRVEMTEWAYMVDEAYIKPGGKIQRLRIRILAGWCRDISLIHQDNKLNETFENLTVDYPTFGFDLRQFLEERVKEDPKLQRKLDAFEKAEEAGWARFERKKAFLFPNIHPSRARLPTLSVTETQTGGEAQRQSAVYSPNVVVGDKENPPQRKRAARVSDISEKIGVIQSSKPKF</sequence>
<comment type="caution">
    <text evidence="3">The sequence shown here is derived from an EMBL/GenBank/DDBJ whole genome shotgun (WGS) entry which is preliminary data.</text>
</comment>
<evidence type="ECO:0000313" key="4">
    <source>
        <dbReference type="Proteomes" id="UP001365542"/>
    </source>
</evidence>
<gene>
    <name evidence="3" type="ORF">TWF694_002091</name>
</gene>
<evidence type="ECO:0000256" key="1">
    <source>
        <dbReference type="SAM" id="MobiDB-lite"/>
    </source>
</evidence>
<feature type="compositionally biased region" description="Polar residues" evidence="1">
    <location>
        <begin position="402"/>
        <end position="415"/>
    </location>
</feature>
<protein>
    <recommendedName>
        <fullName evidence="2">BTB domain-containing protein</fullName>
    </recommendedName>
</protein>
<evidence type="ECO:0000313" key="3">
    <source>
        <dbReference type="EMBL" id="KAK6535636.1"/>
    </source>
</evidence>
<dbReference type="EMBL" id="JAVHJO010000010">
    <property type="protein sequence ID" value="KAK6535636.1"/>
    <property type="molecule type" value="Genomic_DNA"/>
</dbReference>
<feature type="compositionally biased region" description="Basic and acidic residues" evidence="1">
    <location>
        <begin position="35"/>
        <end position="49"/>
    </location>
</feature>
<feature type="region of interest" description="Disordered" evidence="1">
    <location>
        <begin position="402"/>
        <end position="437"/>
    </location>
</feature>
<dbReference type="InterPro" id="IPR011333">
    <property type="entry name" value="SKP1/BTB/POZ_sf"/>
</dbReference>
<dbReference type="Proteomes" id="UP001365542">
    <property type="component" value="Unassembled WGS sequence"/>
</dbReference>
<name>A0AAV9X4I9_9PEZI</name>
<dbReference type="AlphaFoldDB" id="A0AAV9X4I9"/>
<feature type="compositionally biased region" description="Pro residues" evidence="1">
    <location>
        <begin position="18"/>
        <end position="34"/>
    </location>
</feature>
<feature type="domain" description="BTB" evidence="2">
    <location>
        <begin position="162"/>
        <end position="224"/>
    </location>
</feature>
<accession>A0AAV9X4I9</accession>
<dbReference type="Gene3D" id="3.30.710.10">
    <property type="entry name" value="Potassium Channel Kv1.1, Chain A"/>
    <property type="match status" value="1"/>
</dbReference>
<proteinExistence type="predicted"/>